<dbReference type="AlphaFoldDB" id="A0A061IRK0"/>
<feature type="signal peptide" evidence="2">
    <location>
        <begin position="1"/>
        <end position="19"/>
    </location>
</feature>
<keyword evidence="1" id="KW-1133">Transmembrane helix</keyword>
<name>A0A061IRK0_TRYRA</name>
<evidence type="ECO:0000313" key="3">
    <source>
        <dbReference type="EMBL" id="ESL04883.1"/>
    </source>
</evidence>
<keyword evidence="1" id="KW-0472">Membrane</keyword>
<dbReference type="VEuPathDB" id="TriTrypDB:TRSC58_07572"/>
<sequence>MLFCVDCLSLLLLGGLVAAGCAVPRVCGAVWVCFLASFALFSPLAAIELHSLSRVGGRRGSGTLRLVGRC</sequence>
<organism evidence="3 4">
    <name type="scientific">Trypanosoma rangeli SC58</name>
    <dbReference type="NCBI Taxonomy" id="429131"/>
    <lineage>
        <taxon>Eukaryota</taxon>
        <taxon>Discoba</taxon>
        <taxon>Euglenozoa</taxon>
        <taxon>Kinetoplastea</taxon>
        <taxon>Metakinetoplastina</taxon>
        <taxon>Trypanosomatida</taxon>
        <taxon>Trypanosomatidae</taxon>
        <taxon>Trypanosoma</taxon>
        <taxon>Herpetosoma</taxon>
    </lineage>
</organism>
<proteinExistence type="predicted"/>
<keyword evidence="2" id="KW-0732">Signal</keyword>
<dbReference type="EMBL" id="AUPL01008166">
    <property type="protein sequence ID" value="ESL04883.1"/>
    <property type="molecule type" value="Genomic_DNA"/>
</dbReference>
<evidence type="ECO:0000313" key="4">
    <source>
        <dbReference type="Proteomes" id="UP000031737"/>
    </source>
</evidence>
<dbReference type="Proteomes" id="UP000031737">
    <property type="component" value="Unassembled WGS sequence"/>
</dbReference>
<accession>A0A061IRK0</accession>
<reference evidence="3 4" key="1">
    <citation type="submission" date="2013-07" db="EMBL/GenBank/DDBJ databases">
        <authorList>
            <person name="Stoco P.H."/>
            <person name="Wagner G."/>
            <person name="Gerber A."/>
            <person name="Zaha A."/>
            <person name="Thompson C."/>
            <person name="Bartholomeu D.C."/>
            <person name="Luckemeyer D.D."/>
            <person name="Bahia D."/>
            <person name="Loreto E."/>
            <person name="Prestes E.B."/>
            <person name="Lima F.M."/>
            <person name="Rodrigues-Luiz G."/>
            <person name="Vallejo G.A."/>
            <person name="Filho J.F."/>
            <person name="Monteiro K.M."/>
            <person name="Tyler K.M."/>
            <person name="de Almeida L.G."/>
            <person name="Ortiz M.F."/>
            <person name="Siervo M.A."/>
            <person name="de Moraes M.H."/>
            <person name="Cunha O.L."/>
            <person name="Mendonca-Neto R."/>
            <person name="Silva R."/>
            <person name="Teixeira S.M."/>
            <person name="Murta S.M."/>
            <person name="Sincero T.C."/>
            <person name="Mendes T.A."/>
            <person name="Urmenyi T.P."/>
            <person name="Silva V.G."/>
            <person name="da Rocha W.D."/>
            <person name="Andersson B."/>
            <person name="Romanha A.J."/>
            <person name="Steindel M."/>
            <person name="de Vasconcelos A.T."/>
            <person name="Grisard E.C."/>
        </authorList>
    </citation>
    <scope>NUCLEOTIDE SEQUENCE [LARGE SCALE GENOMIC DNA]</scope>
    <source>
        <strain evidence="3 4">SC58</strain>
    </source>
</reference>
<feature type="transmembrane region" description="Helical" evidence="1">
    <location>
        <begin position="28"/>
        <end position="49"/>
    </location>
</feature>
<keyword evidence="1" id="KW-0812">Transmembrane</keyword>
<gene>
    <name evidence="3" type="ORF">TRSC58_07572</name>
</gene>
<comment type="caution">
    <text evidence="3">The sequence shown here is derived from an EMBL/GenBank/DDBJ whole genome shotgun (WGS) entry which is preliminary data.</text>
</comment>
<feature type="chain" id="PRO_5001605564" evidence="2">
    <location>
        <begin position="20"/>
        <end position="70"/>
    </location>
</feature>
<protein>
    <submittedName>
        <fullName evidence="3">Uncharacterized protein</fullName>
    </submittedName>
</protein>
<evidence type="ECO:0000256" key="1">
    <source>
        <dbReference type="SAM" id="Phobius"/>
    </source>
</evidence>
<evidence type="ECO:0000256" key="2">
    <source>
        <dbReference type="SAM" id="SignalP"/>
    </source>
</evidence>
<keyword evidence="4" id="KW-1185">Reference proteome</keyword>